<accession>A0A392NHP0</accession>
<sequence>TRPELDDDKWGTKQHRNFCNDLNQQIDHGLDNSASAQFTGSTGLSGLKAYSRLKLSNQSMPVSSNGLEFGYPK</sequence>
<dbReference type="EMBL" id="LXQA010038425">
    <property type="protein sequence ID" value="MCH98739.1"/>
    <property type="molecule type" value="Genomic_DNA"/>
</dbReference>
<protein>
    <submittedName>
        <fullName evidence="1">Uncharacterized protein</fullName>
    </submittedName>
</protein>
<comment type="caution">
    <text evidence="1">The sequence shown here is derived from an EMBL/GenBank/DDBJ whole genome shotgun (WGS) entry which is preliminary data.</text>
</comment>
<reference evidence="1 2" key="1">
    <citation type="journal article" date="2018" name="Front. Plant Sci.">
        <title>Red Clover (Trifolium pratense) and Zigzag Clover (T. medium) - A Picture of Genomic Similarities and Differences.</title>
        <authorList>
            <person name="Dluhosova J."/>
            <person name="Istvanek J."/>
            <person name="Nedelnik J."/>
            <person name="Repkova J."/>
        </authorList>
    </citation>
    <scope>NUCLEOTIDE SEQUENCE [LARGE SCALE GENOMIC DNA]</scope>
    <source>
        <strain evidence="2">cv. 10/8</strain>
        <tissue evidence="1">Leaf</tissue>
    </source>
</reference>
<dbReference type="AlphaFoldDB" id="A0A392NHP0"/>
<dbReference type="Proteomes" id="UP000265520">
    <property type="component" value="Unassembled WGS sequence"/>
</dbReference>
<proteinExistence type="predicted"/>
<evidence type="ECO:0000313" key="1">
    <source>
        <dbReference type="EMBL" id="MCH98739.1"/>
    </source>
</evidence>
<name>A0A392NHP0_9FABA</name>
<keyword evidence="2" id="KW-1185">Reference proteome</keyword>
<organism evidence="1 2">
    <name type="scientific">Trifolium medium</name>
    <dbReference type="NCBI Taxonomy" id="97028"/>
    <lineage>
        <taxon>Eukaryota</taxon>
        <taxon>Viridiplantae</taxon>
        <taxon>Streptophyta</taxon>
        <taxon>Embryophyta</taxon>
        <taxon>Tracheophyta</taxon>
        <taxon>Spermatophyta</taxon>
        <taxon>Magnoliopsida</taxon>
        <taxon>eudicotyledons</taxon>
        <taxon>Gunneridae</taxon>
        <taxon>Pentapetalae</taxon>
        <taxon>rosids</taxon>
        <taxon>fabids</taxon>
        <taxon>Fabales</taxon>
        <taxon>Fabaceae</taxon>
        <taxon>Papilionoideae</taxon>
        <taxon>50 kb inversion clade</taxon>
        <taxon>NPAAA clade</taxon>
        <taxon>Hologalegina</taxon>
        <taxon>IRL clade</taxon>
        <taxon>Trifolieae</taxon>
        <taxon>Trifolium</taxon>
    </lineage>
</organism>
<feature type="non-terminal residue" evidence="1">
    <location>
        <position position="1"/>
    </location>
</feature>
<evidence type="ECO:0000313" key="2">
    <source>
        <dbReference type="Proteomes" id="UP000265520"/>
    </source>
</evidence>